<feature type="transmembrane region" description="Helical" evidence="1">
    <location>
        <begin position="7"/>
        <end position="28"/>
    </location>
</feature>
<keyword evidence="1" id="KW-0812">Transmembrane</keyword>
<comment type="caution">
    <text evidence="2">The sequence shown here is derived from an EMBL/GenBank/DDBJ whole genome shotgun (WGS) entry which is preliminary data.</text>
</comment>
<keyword evidence="1" id="KW-1133">Transmembrane helix</keyword>
<keyword evidence="1" id="KW-0472">Membrane</keyword>
<name>A0A9D2HAB7_9FIRM</name>
<protein>
    <submittedName>
        <fullName evidence="2">Uncharacterized protein</fullName>
    </submittedName>
</protein>
<reference evidence="2" key="2">
    <citation type="submission" date="2021-04" db="EMBL/GenBank/DDBJ databases">
        <authorList>
            <person name="Gilroy R."/>
        </authorList>
    </citation>
    <scope>NUCLEOTIDE SEQUENCE</scope>
    <source>
        <strain evidence="2">ChiSjej2B20-11307</strain>
    </source>
</reference>
<dbReference type="EMBL" id="DXAK01000048">
    <property type="protein sequence ID" value="HJA07478.1"/>
    <property type="molecule type" value="Genomic_DNA"/>
</dbReference>
<accession>A0A9D2HAB7</accession>
<evidence type="ECO:0000313" key="3">
    <source>
        <dbReference type="Proteomes" id="UP000824223"/>
    </source>
</evidence>
<gene>
    <name evidence="2" type="ORF">H9798_10125</name>
</gene>
<dbReference type="AlphaFoldDB" id="A0A9D2HAB7"/>
<evidence type="ECO:0000256" key="1">
    <source>
        <dbReference type="SAM" id="Phobius"/>
    </source>
</evidence>
<reference evidence="2" key="1">
    <citation type="journal article" date="2021" name="PeerJ">
        <title>Extensive microbial diversity within the chicken gut microbiome revealed by metagenomics and culture.</title>
        <authorList>
            <person name="Gilroy R."/>
            <person name="Ravi A."/>
            <person name="Getino M."/>
            <person name="Pursley I."/>
            <person name="Horton D.L."/>
            <person name="Alikhan N.F."/>
            <person name="Baker D."/>
            <person name="Gharbi K."/>
            <person name="Hall N."/>
            <person name="Watson M."/>
            <person name="Adriaenssens E.M."/>
            <person name="Foster-Nyarko E."/>
            <person name="Jarju S."/>
            <person name="Secka A."/>
            <person name="Antonio M."/>
            <person name="Oren A."/>
            <person name="Chaudhuri R.R."/>
            <person name="La Ragione R."/>
            <person name="Hildebrand F."/>
            <person name="Pallen M.J."/>
        </authorList>
    </citation>
    <scope>NUCLEOTIDE SEQUENCE</scope>
    <source>
        <strain evidence="2">ChiSjej2B20-11307</strain>
    </source>
</reference>
<proteinExistence type="predicted"/>
<dbReference type="Proteomes" id="UP000824223">
    <property type="component" value="Unassembled WGS sequence"/>
</dbReference>
<organism evidence="2 3">
    <name type="scientific">Candidatus Mediterraneibacter pullicola</name>
    <dbReference type="NCBI Taxonomy" id="2838682"/>
    <lineage>
        <taxon>Bacteria</taxon>
        <taxon>Bacillati</taxon>
        <taxon>Bacillota</taxon>
        <taxon>Clostridia</taxon>
        <taxon>Lachnospirales</taxon>
        <taxon>Lachnospiraceae</taxon>
        <taxon>Mediterraneibacter</taxon>
    </lineage>
</organism>
<evidence type="ECO:0000313" key="2">
    <source>
        <dbReference type="EMBL" id="HJA07478.1"/>
    </source>
</evidence>
<sequence>MEDGRKKIWICLFIIVLAAVVIGLIYYLSTPQEQAGEGFLIRDTCEQDGQAYAERRSAGAQEVCDVF</sequence>